<protein>
    <submittedName>
        <fullName evidence="1">Uncharacterized protein</fullName>
    </submittedName>
</protein>
<evidence type="ECO:0000313" key="1">
    <source>
        <dbReference type="EMBL" id="RVW15305.1"/>
    </source>
</evidence>
<reference evidence="1 2" key="1">
    <citation type="journal article" date="2018" name="PLoS Genet.">
        <title>Population sequencing reveals clonal diversity and ancestral inbreeding in the grapevine cultivar Chardonnay.</title>
        <authorList>
            <person name="Roach M.J."/>
            <person name="Johnson D.L."/>
            <person name="Bohlmann J."/>
            <person name="van Vuuren H.J."/>
            <person name="Jones S.J."/>
            <person name="Pretorius I.S."/>
            <person name="Schmidt S.A."/>
            <person name="Borneman A.R."/>
        </authorList>
    </citation>
    <scope>NUCLEOTIDE SEQUENCE [LARGE SCALE GENOMIC DNA]</scope>
    <source>
        <strain evidence="2">cv. Chardonnay</strain>
        <tissue evidence="1">Leaf</tissue>
    </source>
</reference>
<proteinExistence type="predicted"/>
<evidence type="ECO:0000313" key="2">
    <source>
        <dbReference type="Proteomes" id="UP000288805"/>
    </source>
</evidence>
<name>A0A438BWE1_VITVI</name>
<accession>A0A438BWE1</accession>
<dbReference type="AlphaFoldDB" id="A0A438BWE1"/>
<dbReference type="EMBL" id="QGNW01002602">
    <property type="protein sequence ID" value="RVW15305.1"/>
    <property type="molecule type" value="Genomic_DNA"/>
</dbReference>
<comment type="caution">
    <text evidence="1">The sequence shown here is derived from an EMBL/GenBank/DDBJ whole genome shotgun (WGS) entry which is preliminary data.</text>
</comment>
<gene>
    <name evidence="1" type="ORF">CK203_085624</name>
</gene>
<dbReference type="Proteomes" id="UP000288805">
    <property type="component" value="Unassembled WGS sequence"/>
</dbReference>
<sequence>MIQDLQFGMRRFHDHLLVVVFKATGNKQNMVDEERRIAMLDSPTTENSAFVTIKSNGSVPYSGSGASNKTRRNEQTNQDNLWCAYCKSQDIPRRIVENLMENCHSSLEEIVVTEMLNLDNRMDKSTLCILNTTLTRKTQLPLH</sequence>
<organism evidence="1 2">
    <name type="scientific">Vitis vinifera</name>
    <name type="common">Grape</name>
    <dbReference type="NCBI Taxonomy" id="29760"/>
    <lineage>
        <taxon>Eukaryota</taxon>
        <taxon>Viridiplantae</taxon>
        <taxon>Streptophyta</taxon>
        <taxon>Embryophyta</taxon>
        <taxon>Tracheophyta</taxon>
        <taxon>Spermatophyta</taxon>
        <taxon>Magnoliopsida</taxon>
        <taxon>eudicotyledons</taxon>
        <taxon>Gunneridae</taxon>
        <taxon>Pentapetalae</taxon>
        <taxon>rosids</taxon>
        <taxon>Vitales</taxon>
        <taxon>Vitaceae</taxon>
        <taxon>Viteae</taxon>
        <taxon>Vitis</taxon>
    </lineage>
</organism>